<proteinExistence type="predicted"/>
<sequence length="115" mass="13072">MLVEKRPDKSNIVPLHMLAEHLVKVGKHKEAEETELPVCEWMDSRPHLGKTSPQALNARRIIARALWGQGPSRRPEAEELVAMIYSLVDGMGESKFGVYQEEERKLNEDIVAQLN</sequence>
<dbReference type="EMBL" id="LLXE01000346">
    <property type="protein sequence ID" value="KUM57642.1"/>
    <property type="molecule type" value="Genomic_DNA"/>
</dbReference>
<name>A0A101MBS7_PENFR</name>
<dbReference type="Proteomes" id="UP000055045">
    <property type="component" value="Unassembled WGS sequence"/>
</dbReference>
<organism evidence="1 2">
    <name type="scientific">Penicillium freii</name>
    <dbReference type="NCBI Taxonomy" id="48697"/>
    <lineage>
        <taxon>Eukaryota</taxon>
        <taxon>Fungi</taxon>
        <taxon>Dikarya</taxon>
        <taxon>Ascomycota</taxon>
        <taxon>Pezizomycotina</taxon>
        <taxon>Eurotiomycetes</taxon>
        <taxon>Eurotiomycetidae</taxon>
        <taxon>Eurotiales</taxon>
        <taxon>Aspergillaceae</taxon>
        <taxon>Penicillium</taxon>
    </lineage>
</organism>
<evidence type="ECO:0000313" key="1">
    <source>
        <dbReference type="EMBL" id="KUM57642.1"/>
    </source>
</evidence>
<comment type="caution">
    <text evidence="1">The sequence shown here is derived from an EMBL/GenBank/DDBJ whole genome shotgun (WGS) entry which is preliminary data.</text>
</comment>
<gene>
    <name evidence="1" type="ORF">ACN42_g9531</name>
</gene>
<keyword evidence="2" id="KW-1185">Reference proteome</keyword>
<evidence type="ECO:0000313" key="2">
    <source>
        <dbReference type="Proteomes" id="UP000055045"/>
    </source>
</evidence>
<dbReference type="AlphaFoldDB" id="A0A101MBS7"/>
<reference evidence="1 2" key="1">
    <citation type="submission" date="2015-10" db="EMBL/GenBank/DDBJ databases">
        <title>Genome sequencing of Penicillium freii.</title>
        <authorList>
            <person name="Nguyen H.D."/>
            <person name="Visagie C.M."/>
            <person name="Seifert K.A."/>
        </authorList>
    </citation>
    <scope>NUCLEOTIDE SEQUENCE [LARGE SCALE GENOMIC DNA]</scope>
    <source>
        <strain evidence="1 2">DAOM 242723</strain>
    </source>
</reference>
<accession>A0A101MBS7</accession>
<protein>
    <submittedName>
        <fullName evidence="1">Uncharacterized protein</fullName>
    </submittedName>
</protein>
<dbReference type="OrthoDB" id="4473276at2759"/>